<protein>
    <recommendedName>
        <fullName evidence="1">Reverse transcriptase domain-containing protein</fullName>
    </recommendedName>
</protein>
<evidence type="ECO:0000259" key="1">
    <source>
        <dbReference type="Pfam" id="PF00078"/>
    </source>
</evidence>
<dbReference type="PANTHER" id="PTHR24559">
    <property type="entry name" value="TRANSPOSON TY3-I GAG-POL POLYPROTEIN"/>
    <property type="match status" value="1"/>
</dbReference>
<dbReference type="Gene3D" id="3.30.70.270">
    <property type="match status" value="1"/>
</dbReference>
<dbReference type="InterPro" id="IPR053134">
    <property type="entry name" value="RNA-dir_DNA_polymerase"/>
</dbReference>
<gene>
    <name evidence="2" type="ORF">PARMNEM_LOCUS8756</name>
</gene>
<dbReference type="GO" id="GO:0071897">
    <property type="term" value="P:DNA biosynthetic process"/>
    <property type="evidence" value="ECO:0007669"/>
    <property type="project" value="UniProtKB-ARBA"/>
</dbReference>
<dbReference type="AlphaFoldDB" id="A0AAV1L1Y0"/>
<comment type="caution">
    <text evidence="2">The sequence shown here is derived from an EMBL/GenBank/DDBJ whole genome shotgun (WGS) entry which is preliminary data.</text>
</comment>
<evidence type="ECO:0000313" key="3">
    <source>
        <dbReference type="Proteomes" id="UP001314205"/>
    </source>
</evidence>
<sequence>MYLLEFEPLSHFESCASVDFLRGNAATMLNFEARHRLGNLLKENSDIFSLGGACTTYAEDYIDTGDHPHISAPPYRLTPAKKEIMKAELEKMLQEGLINECESTWPSPAVLIPKKDNTVRFCVDYRKLNSITKTDTYPLPSIDKLLQCTKRHCFISTIVIRSGYWQISVAPKDSDKTCFITPFGTFRFTRMPFGLKMKCSSNFPETDG</sequence>
<accession>A0AAV1L1Y0</accession>
<dbReference type="InterPro" id="IPR000477">
    <property type="entry name" value="RT_dom"/>
</dbReference>
<organism evidence="2 3">
    <name type="scientific">Parnassius mnemosyne</name>
    <name type="common">clouded apollo</name>
    <dbReference type="NCBI Taxonomy" id="213953"/>
    <lineage>
        <taxon>Eukaryota</taxon>
        <taxon>Metazoa</taxon>
        <taxon>Ecdysozoa</taxon>
        <taxon>Arthropoda</taxon>
        <taxon>Hexapoda</taxon>
        <taxon>Insecta</taxon>
        <taxon>Pterygota</taxon>
        <taxon>Neoptera</taxon>
        <taxon>Endopterygota</taxon>
        <taxon>Lepidoptera</taxon>
        <taxon>Glossata</taxon>
        <taxon>Ditrysia</taxon>
        <taxon>Papilionoidea</taxon>
        <taxon>Papilionidae</taxon>
        <taxon>Parnassiinae</taxon>
        <taxon>Parnassini</taxon>
        <taxon>Parnassius</taxon>
        <taxon>Driopa</taxon>
    </lineage>
</organism>
<name>A0AAV1L1Y0_9NEOP</name>
<evidence type="ECO:0000313" key="2">
    <source>
        <dbReference type="EMBL" id="CAK1588069.1"/>
    </source>
</evidence>
<dbReference type="Gene3D" id="3.10.10.10">
    <property type="entry name" value="HIV Type 1 Reverse Transcriptase, subunit A, domain 1"/>
    <property type="match status" value="1"/>
</dbReference>
<keyword evidence="3" id="KW-1185">Reference proteome</keyword>
<dbReference type="Pfam" id="PF00078">
    <property type="entry name" value="RVT_1"/>
    <property type="match status" value="1"/>
</dbReference>
<dbReference type="InterPro" id="IPR043128">
    <property type="entry name" value="Rev_trsase/Diguanyl_cyclase"/>
</dbReference>
<dbReference type="CDD" id="cd01647">
    <property type="entry name" value="RT_LTR"/>
    <property type="match status" value="1"/>
</dbReference>
<dbReference type="SUPFAM" id="SSF56672">
    <property type="entry name" value="DNA/RNA polymerases"/>
    <property type="match status" value="1"/>
</dbReference>
<dbReference type="PANTHER" id="PTHR24559:SF454">
    <property type="entry name" value="RIBONUCLEASE H"/>
    <property type="match status" value="1"/>
</dbReference>
<dbReference type="Proteomes" id="UP001314205">
    <property type="component" value="Unassembled WGS sequence"/>
</dbReference>
<dbReference type="EMBL" id="CAVLGL010000082">
    <property type="protein sequence ID" value="CAK1588069.1"/>
    <property type="molecule type" value="Genomic_DNA"/>
</dbReference>
<reference evidence="2 3" key="1">
    <citation type="submission" date="2023-11" db="EMBL/GenBank/DDBJ databases">
        <authorList>
            <person name="Hedman E."/>
            <person name="Englund M."/>
            <person name="Stromberg M."/>
            <person name="Nyberg Akerstrom W."/>
            <person name="Nylinder S."/>
            <person name="Jareborg N."/>
            <person name="Kallberg Y."/>
            <person name="Kronander E."/>
        </authorList>
    </citation>
    <scope>NUCLEOTIDE SEQUENCE [LARGE SCALE GENOMIC DNA]</scope>
</reference>
<dbReference type="InterPro" id="IPR043502">
    <property type="entry name" value="DNA/RNA_pol_sf"/>
</dbReference>
<feature type="domain" description="Reverse transcriptase" evidence="1">
    <location>
        <begin position="112"/>
        <end position="197"/>
    </location>
</feature>
<proteinExistence type="predicted"/>